<reference evidence="1" key="1">
    <citation type="journal article" date="2019" name="bioRxiv">
        <title>The Genome of the Zebra Mussel, Dreissena polymorpha: A Resource for Invasive Species Research.</title>
        <authorList>
            <person name="McCartney M.A."/>
            <person name="Auch B."/>
            <person name="Kono T."/>
            <person name="Mallez S."/>
            <person name="Zhang Y."/>
            <person name="Obille A."/>
            <person name="Becker A."/>
            <person name="Abrahante J.E."/>
            <person name="Garbe J."/>
            <person name="Badalamenti J.P."/>
            <person name="Herman A."/>
            <person name="Mangelson H."/>
            <person name="Liachko I."/>
            <person name="Sullivan S."/>
            <person name="Sone E.D."/>
            <person name="Koren S."/>
            <person name="Silverstein K.A.T."/>
            <person name="Beckman K.B."/>
            <person name="Gohl D.M."/>
        </authorList>
    </citation>
    <scope>NUCLEOTIDE SEQUENCE</scope>
    <source>
        <strain evidence="1">Duluth1</strain>
        <tissue evidence="1">Whole animal</tissue>
    </source>
</reference>
<proteinExistence type="predicted"/>
<dbReference type="AlphaFoldDB" id="A0A9D4G149"/>
<accession>A0A9D4G149</accession>
<name>A0A9D4G149_DREPO</name>
<protein>
    <submittedName>
        <fullName evidence="1">Uncharacterized protein</fullName>
    </submittedName>
</protein>
<dbReference type="Proteomes" id="UP000828390">
    <property type="component" value="Unassembled WGS sequence"/>
</dbReference>
<reference evidence="1" key="2">
    <citation type="submission" date="2020-11" db="EMBL/GenBank/DDBJ databases">
        <authorList>
            <person name="McCartney M.A."/>
            <person name="Auch B."/>
            <person name="Kono T."/>
            <person name="Mallez S."/>
            <person name="Becker A."/>
            <person name="Gohl D.M."/>
            <person name="Silverstein K.A.T."/>
            <person name="Koren S."/>
            <person name="Bechman K.B."/>
            <person name="Herman A."/>
            <person name="Abrahante J.E."/>
            <person name="Garbe J."/>
        </authorList>
    </citation>
    <scope>NUCLEOTIDE SEQUENCE</scope>
    <source>
        <strain evidence="1">Duluth1</strain>
        <tissue evidence="1">Whole animal</tissue>
    </source>
</reference>
<evidence type="ECO:0000313" key="1">
    <source>
        <dbReference type="EMBL" id="KAH3808261.1"/>
    </source>
</evidence>
<gene>
    <name evidence="1" type="ORF">DPMN_136614</name>
</gene>
<evidence type="ECO:0000313" key="2">
    <source>
        <dbReference type="Proteomes" id="UP000828390"/>
    </source>
</evidence>
<organism evidence="1 2">
    <name type="scientific">Dreissena polymorpha</name>
    <name type="common">Zebra mussel</name>
    <name type="synonym">Mytilus polymorpha</name>
    <dbReference type="NCBI Taxonomy" id="45954"/>
    <lineage>
        <taxon>Eukaryota</taxon>
        <taxon>Metazoa</taxon>
        <taxon>Spiralia</taxon>
        <taxon>Lophotrochozoa</taxon>
        <taxon>Mollusca</taxon>
        <taxon>Bivalvia</taxon>
        <taxon>Autobranchia</taxon>
        <taxon>Heteroconchia</taxon>
        <taxon>Euheterodonta</taxon>
        <taxon>Imparidentia</taxon>
        <taxon>Neoheterodontei</taxon>
        <taxon>Myida</taxon>
        <taxon>Dreissenoidea</taxon>
        <taxon>Dreissenidae</taxon>
        <taxon>Dreissena</taxon>
    </lineage>
</organism>
<keyword evidence="2" id="KW-1185">Reference proteome</keyword>
<dbReference type="EMBL" id="JAIWYP010000006">
    <property type="protein sequence ID" value="KAH3808261.1"/>
    <property type="molecule type" value="Genomic_DNA"/>
</dbReference>
<sequence length="57" mass="6414">MNTLMVLCLPSAPNGTAAPSSRPSSFCMGERRFTQVSLRQRSLEQYVIQLLLRTEDL</sequence>
<comment type="caution">
    <text evidence="1">The sequence shown here is derived from an EMBL/GenBank/DDBJ whole genome shotgun (WGS) entry which is preliminary data.</text>
</comment>